<organism evidence="1 2">
    <name type="scientific">Trichonephila clavata</name>
    <name type="common">Joro spider</name>
    <name type="synonym">Nephila clavata</name>
    <dbReference type="NCBI Taxonomy" id="2740835"/>
    <lineage>
        <taxon>Eukaryota</taxon>
        <taxon>Metazoa</taxon>
        <taxon>Ecdysozoa</taxon>
        <taxon>Arthropoda</taxon>
        <taxon>Chelicerata</taxon>
        <taxon>Arachnida</taxon>
        <taxon>Araneae</taxon>
        <taxon>Araneomorphae</taxon>
        <taxon>Entelegynae</taxon>
        <taxon>Araneoidea</taxon>
        <taxon>Nephilidae</taxon>
        <taxon>Trichonephila</taxon>
    </lineage>
</organism>
<evidence type="ECO:0000313" key="1">
    <source>
        <dbReference type="EMBL" id="GFQ95185.1"/>
    </source>
</evidence>
<dbReference type="Proteomes" id="UP000887116">
    <property type="component" value="Unassembled WGS sequence"/>
</dbReference>
<comment type="caution">
    <text evidence="1">The sequence shown here is derived from an EMBL/GenBank/DDBJ whole genome shotgun (WGS) entry which is preliminary data.</text>
</comment>
<accession>A0A8X6G2H3</accession>
<protein>
    <submittedName>
        <fullName evidence="1">Uncharacterized protein</fullName>
    </submittedName>
</protein>
<name>A0A8X6G2H3_TRICU</name>
<dbReference type="AlphaFoldDB" id="A0A8X6G2H3"/>
<proteinExistence type="predicted"/>
<sequence>MRESVSLCVSPPSLASHSIVFKHSRKLAWEGRTQGREGQRAQVQNRSVNRFKLRYWAQGRKGRALMSVPSQMLKGLGTRFKGVYRASRTHNIRLRLKKNAI</sequence>
<gene>
    <name evidence="1" type="ORF">TNCT_333051</name>
</gene>
<reference evidence="1" key="1">
    <citation type="submission" date="2020-07" db="EMBL/GenBank/DDBJ databases">
        <title>Multicomponent nature underlies the extraordinary mechanical properties of spider dragline silk.</title>
        <authorList>
            <person name="Kono N."/>
            <person name="Nakamura H."/>
            <person name="Mori M."/>
            <person name="Yoshida Y."/>
            <person name="Ohtoshi R."/>
            <person name="Malay A.D."/>
            <person name="Moran D.A.P."/>
            <person name="Tomita M."/>
            <person name="Numata K."/>
            <person name="Arakawa K."/>
        </authorList>
    </citation>
    <scope>NUCLEOTIDE SEQUENCE</scope>
</reference>
<evidence type="ECO:0000313" key="2">
    <source>
        <dbReference type="Proteomes" id="UP000887116"/>
    </source>
</evidence>
<dbReference type="EMBL" id="BMAO01024412">
    <property type="protein sequence ID" value="GFQ95185.1"/>
    <property type="molecule type" value="Genomic_DNA"/>
</dbReference>
<keyword evidence="2" id="KW-1185">Reference proteome</keyword>